<dbReference type="AlphaFoldDB" id="A0AAJ0CUP2"/>
<name>A0AAJ0CUP2_9HYPO</name>
<proteinExistence type="predicted"/>
<dbReference type="Proteomes" id="UP001251528">
    <property type="component" value="Unassembled WGS sequence"/>
</dbReference>
<dbReference type="GO" id="GO:0003700">
    <property type="term" value="F:DNA-binding transcription factor activity"/>
    <property type="evidence" value="ECO:0007669"/>
    <property type="project" value="TreeGrafter"/>
</dbReference>
<gene>
    <name evidence="4" type="ORF">QQS21_004183</name>
</gene>
<dbReference type="GO" id="GO:0045944">
    <property type="term" value="P:positive regulation of transcription by RNA polymerase II"/>
    <property type="evidence" value="ECO:0007669"/>
    <property type="project" value="TreeGrafter"/>
</dbReference>
<dbReference type="GO" id="GO:0000976">
    <property type="term" value="F:transcription cis-regulatory region binding"/>
    <property type="evidence" value="ECO:0007669"/>
    <property type="project" value="TreeGrafter"/>
</dbReference>
<evidence type="ECO:0000313" key="5">
    <source>
        <dbReference type="Proteomes" id="UP001251528"/>
    </source>
</evidence>
<reference evidence="4" key="1">
    <citation type="submission" date="2023-06" db="EMBL/GenBank/DDBJ databases">
        <title>Conoideocrella luteorostrata (Hypocreales: Clavicipitaceae), a potential biocontrol fungus for elongate hemlock scale in United States Christmas tree production areas.</title>
        <authorList>
            <person name="Barrett H."/>
            <person name="Lovett B."/>
            <person name="Macias A.M."/>
            <person name="Stajich J.E."/>
            <person name="Kasson M.T."/>
        </authorList>
    </citation>
    <scope>NUCLEOTIDE SEQUENCE</scope>
    <source>
        <strain evidence="4">ARSEF 14590</strain>
    </source>
</reference>
<evidence type="ECO:0000256" key="1">
    <source>
        <dbReference type="ARBA" id="ARBA00004123"/>
    </source>
</evidence>
<dbReference type="PANTHER" id="PTHR37534">
    <property type="entry name" value="TRANSCRIPTIONAL ACTIVATOR PROTEIN UGA3"/>
    <property type="match status" value="1"/>
</dbReference>
<dbReference type="InterPro" id="IPR021858">
    <property type="entry name" value="Fun_TF"/>
</dbReference>
<feature type="region of interest" description="Disordered" evidence="3">
    <location>
        <begin position="1"/>
        <end position="22"/>
    </location>
</feature>
<keyword evidence="5" id="KW-1185">Reference proteome</keyword>
<evidence type="ECO:0000313" key="4">
    <source>
        <dbReference type="EMBL" id="KAK2603602.1"/>
    </source>
</evidence>
<organism evidence="4 5">
    <name type="scientific">Conoideocrella luteorostrata</name>
    <dbReference type="NCBI Taxonomy" id="1105319"/>
    <lineage>
        <taxon>Eukaryota</taxon>
        <taxon>Fungi</taxon>
        <taxon>Dikarya</taxon>
        <taxon>Ascomycota</taxon>
        <taxon>Pezizomycotina</taxon>
        <taxon>Sordariomycetes</taxon>
        <taxon>Hypocreomycetidae</taxon>
        <taxon>Hypocreales</taxon>
        <taxon>Clavicipitaceae</taxon>
        <taxon>Conoideocrella</taxon>
    </lineage>
</organism>
<dbReference type="PANTHER" id="PTHR37534:SF48">
    <property type="entry name" value="FINGER DOMAIN PROTEIN, PUTATIVE-RELATED"/>
    <property type="match status" value="1"/>
</dbReference>
<comment type="caution">
    <text evidence="4">The sequence shown here is derived from an EMBL/GenBank/DDBJ whole genome shotgun (WGS) entry which is preliminary data.</text>
</comment>
<evidence type="ECO:0000256" key="2">
    <source>
        <dbReference type="ARBA" id="ARBA00023242"/>
    </source>
</evidence>
<dbReference type="Pfam" id="PF11951">
    <property type="entry name" value="Fungal_trans_2"/>
    <property type="match status" value="1"/>
</dbReference>
<accession>A0AAJ0CUP2</accession>
<comment type="subcellular location">
    <subcellularLocation>
        <location evidence="1">Nucleus</location>
    </subcellularLocation>
</comment>
<keyword evidence="2" id="KW-0539">Nucleus</keyword>
<sequence>MDPAWGNEVQEAKEPSPSNPLGEAIAALGDNEAICPEMLVAGNCGLQNPFYVPSLAVANVHPAVAEMLKSSALAHRILQGAERPSSDRAVLATKLQRHRGAAIRLMAQDLANDASHTSFQFLVCVLVFLLIEIQQSISSSWRSHVDAALVIIDRHGGLGRLLATCEPLTHFLRYVTIIDILGATTTPCLEFVQACRQLKILPILSTLFGDGLQTCVPCPPELLGHVILVNHLRSRMQNTVSQDGSVLVLPAAWTALKSICEFSVDHWVDSVVLPSLALYDVHRIDKNARRSPKFTVPQRRLWLALTSCFKSAITVYCISTLFGDGYALHYDELDETIYGHTDLPGAKLFHQETLMSNLQTIASDQGSQVRKFTIWPLTIAGLRTQPGDEASKRFILTELMWMSEKLGTASPLIAADLLNKTWREASIWPDGEQKAWDSLFDKPYVFAL</sequence>
<dbReference type="GO" id="GO:0005634">
    <property type="term" value="C:nucleus"/>
    <property type="evidence" value="ECO:0007669"/>
    <property type="project" value="UniProtKB-SubCell"/>
</dbReference>
<evidence type="ECO:0000256" key="3">
    <source>
        <dbReference type="SAM" id="MobiDB-lite"/>
    </source>
</evidence>
<dbReference type="EMBL" id="JASWJB010000060">
    <property type="protein sequence ID" value="KAK2603602.1"/>
    <property type="molecule type" value="Genomic_DNA"/>
</dbReference>
<protein>
    <submittedName>
        <fullName evidence="4">Uncharacterized protein</fullName>
    </submittedName>
</protein>